<organism evidence="2 3">
    <name type="scientific">Pocillopora damicornis</name>
    <name type="common">Cauliflower coral</name>
    <name type="synonym">Millepora damicornis</name>
    <dbReference type="NCBI Taxonomy" id="46731"/>
    <lineage>
        <taxon>Eukaryota</taxon>
        <taxon>Metazoa</taxon>
        <taxon>Cnidaria</taxon>
        <taxon>Anthozoa</taxon>
        <taxon>Hexacorallia</taxon>
        <taxon>Scleractinia</taxon>
        <taxon>Astrocoeniina</taxon>
        <taxon>Pocilloporidae</taxon>
        <taxon>Pocillopora</taxon>
    </lineage>
</organism>
<feature type="non-terminal residue" evidence="2">
    <location>
        <position position="1"/>
    </location>
</feature>
<dbReference type="Proteomes" id="UP000275408">
    <property type="component" value="Unassembled WGS sequence"/>
</dbReference>
<protein>
    <submittedName>
        <fullName evidence="2">Uncharacterized protein</fullName>
    </submittedName>
</protein>
<evidence type="ECO:0000256" key="1">
    <source>
        <dbReference type="SAM" id="Phobius"/>
    </source>
</evidence>
<name>A0A3M6UDI9_POCDA</name>
<keyword evidence="1" id="KW-0472">Membrane</keyword>
<sequence length="114" mass="13373">YFDTAKYHPILLASRINTAAFITVLKLHPTNFFFFLFIRQTRIRRATENEFPGNSIPTFRSNPEARKRLDKLVKQLANSCSIEEVNFGEEGIRSHTMSVLNERRRMVTLGYNYE</sequence>
<dbReference type="AlphaFoldDB" id="A0A3M6UDI9"/>
<keyword evidence="3" id="KW-1185">Reference proteome</keyword>
<evidence type="ECO:0000313" key="2">
    <source>
        <dbReference type="EMBL" id="RMX51564.1"/>
    </source>
</evidence>
<comment type="caution">
    <text evidence="2">The sequence shown here is derived from an EMBL/GenBank/DDBJ whole genome shotgun (WGS) entry which is preliminary data.</text>
</comment>
<proteinExistence type="predicted"/>
<evidence type="ECO:0000313" key="3">
    <source>
        <dbReference type="Proteomes" id="UP000275408"/>
    </source>
</evidence>
<reference evidence="2 3" key="1">
    <citation type="journal article" date="2018" name="Sci. Rep.">
        <title>Comparative analysis of the Pocillopora damicornis genome highlights role of immune system in coral evolution.</title>
        <authorList>
            <person name="Cunning R."/>
            <person name="Bay R.A."/>
            <person name="Gillette P."/>
            <person name="Baker A.C."/>
            <person name="Traylor-Knowles N."/>
        </authorList>
    </citation>
    <scope>NUCLEOTIDE SEQUENCE [LARGE SCALE GENOMIC DNA]</scope>
    <source>
        <strain evidence="2">RSMAS</strain>
        <tissue evidence="2">Whole animal</tissue>
    </source>
</reference>
<gene>
    <name evidence="2" type="ORF">pdam_00025432</name>
</gene>
<keyword evidence="1" id="KW-0812">Transmembrane</keyword>
<keyword evidence="1" id="KW-1133">Transmembrane helix</keyword>
<dbReference type="EMBL" id="RCHS01001754">
    <property type="protein sequence ID" value="RMX51564.1"/>
    <property type="molecule type" value="Genomic_DNA"/>
</dbReference>
<accession>A0A3M6UDI9</accession>
<feature type="transmembrane region" description="Helical" evidence="1">
    <location>
        <begin position="20"/>
        <end position="38"/>
    </location>
</feature>
<feature type="non-terminal residue" evidence="2">
    <location>
        <position position="114"/>
    </location>
</feature>